<evidence type="ECO:0000259" key="11">
    <source>
        <dbReference type="Pfam" id="PF00089"/>
    </source>
</evidence>
<dbReference type="PROSITE" id="PS00134">
    <property type="entry name" value="TRYPSIN_HIS"/>
    <property type="match status" value="1"/>
</dbReference>
<comment type="similarity">
    <text evidence="1">Belongs to the peptidase S1 family.</text>
</comment>
<dbReference type="GO" id="GO:0006508">
    <property type="term" value="P:proteolysis"/>
    <property type="evidence" value="ECO:0007669"/>
    <property type="project" value="UniProtKB-KW"/>
</dbReference>
<evidence type="ECO:0000313" key="13">
    <source>
        <dbReference type="EMBL" id="RDG35676.1"/>
    </source>
</evidence>
<evidence type="ECO:0000256" key="9">
    <source>
        <dbReference type="SAM" id="Phobius"/>
    </source>
</evidence>
<accession>A0A370B7F5</accession>
<evidence type="ECO:0000259" key="12">
    <source>
        <dbReference type="Pfam" id="PF02983"/>
    </source>
</evidence>
<keyword evidence="2" id="KW-0645">Protease</keyword>
<dbReference type="InterPro" id="IPR043504">
    <property type="entry name" value="Peptidase_S1_PA_chymotrypsin"/>
</dbReference>
<dbReference type="EMBL" id="QQNA01000204">
    <property type="protein sequence ID" value="RDG35676.1"/>
    <property type="molecule type" value="Genomic_DNA"/>
</dbReference>
<keyword evidence="5" id="KW-0720">Serine protease</keyword>
<dbReference type="Proteomes" id="UP000253741">
    <property type="component" value="Unassembled WGS sequence"/>
</dbReference>
<dbReference type="InterPro" id="IPR001254">
    <property type="entry name" value="Trypsin_dom"/>
</dbReference>
<dbReference type="InterPro" id="IPR009003">
    <property type="entry name" value="Peptidase_S1_PA"/>
</dbReference>
<feature type="domain" description="Peptidase S1" evidence="11">
    <location>
        <begin position="197"/>
        <end position="361"/>
    </location>
</feature>
<dbReference type="InterPro" id="IPR001316">
    <property type="entry name" value="Pept_S1A_streptogrisin"/>
</dbReference>
<proteinExistence type="inferred from homology"/>
<evidence type="ECO:0000256" key="2">
    <source>
        <dbReference type="ARBA" id="ARBA00022670"/>
    </source>
</evidence>
<keyword evidence="9" id="KW-0472">Membrane</keyword>
<evidence type="ECO:0000256" key="10">
    <source>
        <dbReference type="SAM" id="SignalP"/>
    </source>
</evidence>
<dbReference type="Pfam" id="PF00089">
    <property type="entry name" value="Trypsin"/>
    <property type="match status" value="1"/>
</dbReference>
<dbReference type="InterPro" id="IPR004236">
    <property type="entry name" value="Pept_S1_alpha_lytic"/>
</dbReference>
<feature type="domain" description="Peptidase S1A alpha-lytic prodomain" evidence="12">
    <location>
        <begin position="102"/>
        <end position="155"/>
    </location>
</feature>
<keyword evidence="14" id="KW-1185">Reference proteome</keyword>
<evidence type="ECO:0000256" key="5">
    <source>
        <dbReference type="ARBA" id="ARBA00022825"/>
    </source>
</evidence>
<dbReference type="InterPro" id="IPR033116">
    <property type="entry name" value="TRYPSIN_SER"/>
</dbReference>
<feature type="signal peptide" evidence="10">
    <location>
        <begin position="1"/>
        <end position="32"/>
    </location>
</feature>
<evidence type="ECO:0000256" key="7">
    <source>
        <dbReference type="ARBA" id="ARBA00023157"/>
    </source>
</evidence>
<keyword evidence="9" id="KW-1133">Transmembrane helix</keyword>
<evidence type="ECO:0000256" key="8">
    <source>
        <dbReference type="SAM" id="MobiDB-lite"/>
    </source>
</evidence>
<reference evidence="13 14" key="1">
    <citation type="submission" date="2018-07" db="EMBL/GenBank/DDBJ databases">
        <title>Streptomyces species from bats.</title>
        <authorList>
            <person name="Dunlap C."/>
        </authorList>
    </citation>
    <scope>NUCLEOTIDE SEQUENCE [LARGE SCALE GENOMIC DNA]</scope>
    <source>
        <strain evidence="13 14">AC230</strain>
    </source>
</reference>
<feature type="chain" id="PRO_5016645604" evidence="10">
    <location>
        <begin position="33"/>
        <end position="475"/>
    </location>
</feature>
<comment type="caution">
    <text evidence="13">The sequence shown here is derived from an EMBL/GenBank/DDBJ whole genome shotgun (WGS) entry which is preliminary data.</text>
</comment>
<dbReference type="CDD" id="cd21112">
    <property type="entry name" value="alphaLP-like"/>
    <property type="match status" value="1"/>
</dbReference>
<organism evidence="13 14">
    <name type="scientific">Streptomyces corynorhini</name>
    <dbReference type="NCBI Taxonomy" id="2282652"/>
    <lineage>
        <taxon>Bacteria</taxon>
        <taxon>Bacillati</taxon>
        <taxon>Actinomycetota</taxon>
        <taxon>Actinomycetes</taxon>
        <taxon>Kitasatosporales</taxon>
        <taxon>Streptomycetaceae</taxon>
        <taxon>Streptomyces</taxon>
    </lineage>
</organism>
<feature type="transmembrane region" description="Helical" evidence="9">
    <location>
        <begin position="436"/>
        <end position="457"/>
    </location>
</feature>
<gene>
    <name evidence="13" type="ORF">DVH02_24080</name>
</gene>
<dbReference type="PROSITE" id="PS00135">
    <property type="entry name" value="TRYPSIN_SER"/>
    <property type="match status" value="1"/>
</dbReference>
<feature type="compositionally biased region" description="Low complexity" evidence="8">
    <location>
        <begin position="388"/>
        <end position="403"/>
    </location>
</feature>
<evidence type="ECO:0000256" key="4">
    <source>
        <dbReference type="ARBA" id="ARBA00022801"/>
    </source>
</evidence>
<keyword evidence="4" id="KW-0378">Hydrolase</keyword>
<dbReference type="AlphaFoldDB" id="A0A370B7F5"/>
<keyword evidence="9" id="KW-0812">Transmembrane</keyword>
<dbReference type="GO" id="GO:0005576">
    <property type="term" value="C:extracellular region"/>
    <property type="evidence" value="ECO:0007669"/>
    <property type="project" value="InterPro"/>
</dbReference>
<keyword evidence="3 10" id="KW-0732">Signal</keyword>
<dbReference type="PRINTS" id="PR00861">
    <property type="entry name" value="ALYTICPTASE"/>
</dbReference>
<dbReference type="GO" id="GO:0004252">
    <property type="term" value="F:serine-type endopeptidase activity"/>
    <property type="evidence" value="ECO:0007669"/>
    <property type="project" value="InterPro"/>
</dbReference>
<evidence type="ECO:0000256" key="1">
    <source>
        <dbReference type="ARBA" id="ARBA00007664"/>
    </source>
</evidence>
<keyword evidence="7" id="KW-1015">Disulfide bond</keyword>
<dbReference type="Gene3D" id="2.40.10.10">
    <property type="entry name" value="Trypsin-like serine proteases"/>
    <property type="match status" value="2"/>
</dbReference>
<sequence>MRHARRTFRRIARLAAVGGLICGGLMVSNAVAGEAEGREPGGADGGASASAELGASLVSRLGDARTAGTWIAADGRPVVAVTDEDAADEVRRAGARAEVMRYSMGDLRTATATLREAPRVPGTAWAVDYATNQVVVHADSSVSAADWSALSQVAEGVGGSVRMERTEGSFTTRLDGASPIFNGAGRCSAGFNVTDGRENFLLTAGHCGPVGTTWFQDEGRGGEVGTTIERSFPGDDYSLVRYGSAGGGSATGDNGRSGVVDIGGGQGVRITGVADPVVGQQVFRSGSTTGLRTGRVTALNATVNYREGAVTGLIQTTVCAEPGDSGGPLLAQGIALGVTSGGTGDCTAGGVTFFQPMTTALSALGVSLVVDDGAGDGGGERGDGGDGSQAADTPASSPATTDPDGARAVLPPVGGAATPGGPGGTTVTGIVDFKSLVPGLGIIAASLLLLMTAHWILSERAGRSRYRSQYAQSWG</sequence>
<name>A0A370B7F5_9ACTN</name>
<dbReference type="Pfam" id="PF02983">
    <property type="entry name" value="Pro_Al_protease"/>
    <property type="match status" value="1"/>
</dbReference>
<evidence type="ECO:0000256" key="3">
    <source>
        <dbReference type="ARBA" id="ARBA00022729"/>
    </source>
</evidence>
<feature type="region of interest" description="Disordered" evidence="8">
    <location>
        <begin position="372"/>
        <end position="422"/>
    </location>
</feature>
<dbReference type="InterPro" id="IPR018114">
    <property type="entry name" value="TRYPSIN_HIS"/>
</dbReference>
<protein>
    <submittedName>
        <fullName evidence="13">S1 family peptidase</fullName>
    </submittedName>
</protein>
<dbReference type="OrthoDB" id="8781117at2"/>
<evidence type="ECO:0000313" key="14">
    <source>
        <dbReference type="Proteomes" id="UP000253741"/>
    </source>
</evidence>
<dbReference type="SUPFAM" id="SSF50494">
    <property type="entry name" value="Trypsin-like serine proteases"/>
    <property type="match status" value="1"/>
</dbReference>
<evidence type="ECO:0000256" key="6">
    <source>
        <dbReference type="ARBA" id="ARBA00023145"/>
    </source>
</evidence>
<keyword evidence="6" id="KW-0865">Zymogen</keyword>
<dbReference type="RefSeq" id="WP_114625923.1">
    <property type="nucleotide sequence ID" value="NZ_QQNA01000204.1"/>
</dbReference>